<keyword evidence="3" id="KW-1003">Cell membrane</keyword>
<dbReference type="GO" id="GO:0005484">
    <property type="term" value="F:SNAP receptor activity"/>
    <property type="evidence" value="ECO:0007669"/>
    <property type="project" value="TreeGrafter"/>
</dbReference>
<sequence>MAAECSLRSEVTEHHRRVNQVTDESKDAGIRTLVMLDEQGEQLERIEEGLDQINQDMREAEKNLTDLGKCCGLCSCDKLKNFEASEAYKKVWRNNQDGVISSQPSSRIVDEREKMTMSGGYIRRVTNDAQEDEMEENLAHVGSILGNLRSMALDMGNEIDTQNLQIERIQSKRTAQFFGTQRHERALFISSAGSSVVSANFKKRKSRFTFTEVQLLLTEVKKNRHILVGKFNQGVSGDVKKRTWAALAARINEISECHREVIEIVKKWSDLKCDTKRKVAAMRASGYSAVRITDDLSPVERIVLQILQTGSGGKCPLSDSVSDENEDSQGAAGISEHSSAIANGRLPIKPLGIPSHSGMNSNGVDKDLSLGVSYSYDSAVPLTDLEYEPSGKEADQISEAEDQSDRNTVLPVPPTHNTDQMKIKMHSKASSNSTSCASDCHSASQGPGNLQQHLAKSASLSLQEQQATTVLIGTLSRSLESVAESVQRLVQTQQEYAQDTLRLQRDALHMLRDISSSALALMQDNSKGHP</sequence>
<keyword evidence="7 11" id="KW-0175">Coiled coil</keyword>
<keyword evidence="4" id="KW-0771">Synaptosome</keyword>
<dbReference type="InterPro" id="IPR000727">
    <property type="entry name" value="T_SNARE_dom"/>
</dbReference>
<accession>A0A556U6T6</accession>
<dbReference type="EMBL" id="VCAZ01000056">
    <property type="protein sequence ID" value="TSN39276.1"/>
    <property type="molecule type" value="Genomic_DNA"/>
</dbReference>
<dbReference type="GO" id="GO:0043005">
    <property type="term" value="C:neuron projection"/>
    <property type="evidence" value="ECO:0007669"/>
    <property type="project" value="UniProtKB-KW"/>
</dbReference>
<evidence type="ECO:0000256" key="2">
    <source>
        <dbReference type="ARBA" id="ARBA00009480"/>
    </source>
</evidence>
<feature type="region of interest" description="Disordered" evidence="12">
    <location>
        <begin position="386"/>
        <end position="419"/>
    </location>
</feature>
<feature type="domain" description="T-SNARE coiled-coil homology" evidence="13">
    <location>
        <begin position="128"/>
        <end position="171"/>
    </location>
</feature>
<dbReference type="FunFam" id="1.20.5.110:FF:000018">
    <property type="entry name" value="Synaptosomal-associated protein"/>
    <property type="match status" value="1"/>
</dbReference>
<dbReference type="GO" id="GO:0098793">
    <property type="term" value="C:presynapse"/>
    <property type="evidence" value="ECO:0007669"/>
    <property type="project" value="GOC"/>
</dbReference>
<dbReference type="PROSITE" id="PS50192">
    <property type="entry name" value="T_SNARE"/>
    <property type="match status" value="2"/>
</dbReference>
<evidence type="ECO:0000256" key="10">
    <source>
        <dbReference type="RuleBase" id="RU003496"/>
    </source>
</evidence>
<dbReference type="InterPro" id="IPR028002">
    <property type="entry name" value="Myb_DNA-bind_5"/>
</dbReference>
<evidence type="ECO:0000256" key="9">
    <source>
        <dbReference type="ARBA" id="ARBA00034102"/>
    </source>
</evidence>
<dbReference type="GO" id="GO:0017075">
    <property type="term" value="F:syntaxin-1 binding"/>
    <property type="evidence" value="ECO:0007669"/>
    <property type="project" value="InterPro"/>
</dbReference>
<dbReference type="SMART" id="SM00397">
    <property type="entry name" value="t_SNARE"/>
    <property type="match status" value="2"/>
</dbReference>
<dbReference type="GO" id="GO:0016082">
    <property type="term" value="P:synaptic vesicle priming"/>
    <property type="evidence" value="ECO:0007669"/>
    <property type="project" value="TreeGrafter"/>
</dbReference>
<dbReference type="AlphaFoldDB" id="A0A556U6T6"/>
<evidence type="ECO:0000256" key="8">
    <source>
        <dbReference type="ARBA" id="ARBA00023136"/>
    </source>
</evidence>
<comment type="caution">
    <text evidence="14">The sequence shown here is derived from an EMBL/GenBank/DDBJ whole genome shotgun (WGS) entry which is preliminary data.</text>
</comment>
<keyword evidence="5" id="KW-0677">Repeat</keyword>
<evidence type="ECO:0000256" key="4">
    <source>
        <dbReference type="ARBA" id="ARBA00022599"/>
    </source>
</evidence>
<dbReference type="GO" id="GO:0005249">
    <property type="term" value="F:voltage-gated potassium channel activity"/>
    <property type="evidence" value="ECO:0007669"/>
    <property type="project" value="InterPro"/>
</dbReference>
<dbReference type="PANTHER" id="PTHR19305:SF22">
    <property type="entry name" value="SYNAPTOSOMAL-ASSOCIATED PROTEIN"/>
    <property type="match status" value="1"/>
</dbReference>
<feature type="region of interest" description="Disordered" evidence="12">
    <location>
        <begin position="312"/>
        <end position="338"/>
    </location>
</feature>
<evidence type="ECO:0000256" key="1">
    <source>
        <dbReference type="ARBA" id="ARBA00004236"/>
    </source>
</evidence>
<comment type="similarity">
    <text evidence="2 10">Belongs to the SNAP-25 family.</text>
</comment>
<feature type="coiled-coil region" evidence="11">
    <location>
        <begin position="36"/>
        <end position="70"/>
    </location>
</feature>
<feature type="domain" description="T-SNARE coiled-coil homology" evidence="13">
    <location>
        <begin position="5"/>
        <end position="67"/>
    </location>
</feature>
<evidence type="ECO:0000256" key="12">
    <source>
        <dbReference type="SAM" id="MobiDB-lite"/>
    </source>
</evidence>
<protein>
    <recommendedName>
        <fullName evidence="10">Synaptosomal-associated protein</fullName>
    </recommendedName>
</protein>
<dbReference type="Proteomes" id="UP000319801">
    <property type="component" value="Unassembled WGS sequence"/>
</dbReference>
<dbReference type="CDD" id="cd15894">
    <property type="entry name" value="SNARE_SNAP25N"/>
    <property type="match status" value="1"/>
</dbReference>
<dbReference type="GO" id="GO:0031201">
    <property type="term" value="C:SNARE complex"/>
    <property type="evidence" value="ECO:0007669"/>
    <property type="project" value="TreeGrafter"/>
</dbReference>
<dbReference type="Pfam" id="PF13873">
    <property type="entry name" value="Myb_DNA-bind_5"/>
    <property type="match status" value="1"/>
</dbReference>
<evidence type="ECO:0000313" key="15">
    <source>
        <dbReference type="Proteomes" id="UP000319801"/>
    </source>
</evidence>
<dbReference type="OrthoDB" id="3066195at2759"/>
<keyword evidence="6" id="KW-0770">Synapse</keyword>
<evidence type="ECO:0000313" key="14">
    <source>
        <dbReference type="EMBL" id="TSN39276.1"/>
    </source>
</evidence>
<evidence type="ECO:0000256" key="3">
    <source>
        <dbReference type="ARBA" id="ARBA00022475"/>
    </source>
</evidence>
<evidence type="ECO:0000259" key="13">
    <source>
        <dbReference type="PROSITE" id="PS50192"/>
    </source>
</evidence>
<dbReference type="Pfam" id="PF00835">
    <property type="entry name" value="SNAP-25"/>
    <property type="match status" value="1"/>
</dbReference>
<comment type="subcellular location">
    <subcellularLocation>
        <location evidence="1">Cell membrane</location>
    </subcellularLocation>
    <subcellularLocation>
        <location evidence="9">Synapse</location>
        <location evidence="9">Synaptosome</location>
    </subcellularLocation>
</comment>
<dbReference type="SUPFAM" id="SSF58038">
    <property type="entry name" value="SNARE fusion complex"/>
    <property type="match status" value="2"/>
</dbReference>
<dbReference type="InterPro" id="IPR039077">
    <property type="entry name" value="SNAP-25_N_SNARE_chord"/>
</dbReference>
<organism evidence="14 15">
    <name type="scientific">Bagarius yarrelli</name>
    <name type="common">Goonch</name>
    <name type="synonym">Bagrus yarrelli</name>
    <dbReference type="NCBI Taxonomy" id="175774"/>
    <lineage>
        <taxon>Eukaryota</taxon>
        <taxon>Metazoa</taxon>
        <taxon>Chordata</taxon>
        <taxon>Craniata</taxon>
        <taxon>Vertebrata</taxon>
        <taxon>Euteleostomi</taxon>
        <taxon>Actinopterygii</taxon>
        <taxon>Neopterygii</taxon>
        <taxon>Teleostei</taxon>
        <taxon>Ostariophysi</taxon>
        <taxon>Siluriformes</taxon>
        <taxon>Sisoridae</taxon>
        <taxon>Sisorinae</taxon>
        <taxon>Bagarius</taxon>
    </lineage>
</organism>
<feature type="region of interest" description="Disordered" evidence="12">
    <location>
        <begin position="1"/>
        <end position="23"/>
    </location>
</feature>
<dbReference type="GO" id="GO:0005886">
    <property type="term" value="C:plasma membrane"/>
    <property type="evidence" value="ECO:0007669"/>
    <property type="project" value="UniProtKB-SubCell"/>
</dbReference>
<evidence type="ECO:0000256" key="6">
    <source>
        <dbReference type="ARBA" id="ARBA00023018"/>
    </source>
</evidence>
<keyword evidence="8" id="KW-0472">Membrane</keyword>
<reference evidence="14 15" key="1">
    <citation type="journal article" date="2019" name="Genome Biol. Evol.">
        <title>Whole-Genome Sequencing of the Giant Devil Catfish, Bagarius yarrelli.</title>
        <authorList>
            <person name="Jiang W."/>
            <person name="Lv Y."/>
            <person name="Cheng L."/>
            <person name="Yang K."/>
            <person name="Chao B."/>
            <person name="Wang X."/>
            <person name="Li Y."/>
            <person name="Pan X."/>
            <person name="You X."/>
            <person name="Zhang Y."/>
            <person name="Yang J."/>
            <person name="Li J."/>
            <person name="Zhang X."/>
            <person name="Liu S."/>
            <person name="Sun C."/>
            <person name="Yang J."/>
            <person name="Shi Q."/>
        </authorList>
    </citation>
    <scope>NUCLEOTIDE SEQUENCE [LARGE SCALE GENOMIC DNA]</scope>
    <source>
        <strain evidence="14">JWS20170419001</strain>
        <tissue evidence="14">Muscle</tissue>
    </source>
</reference>
<name>A0A556U6T6_BAGYA</name>
<dbReference type="PANTHER" id="PTHR19305">
    <property type="entry name" value="SYNAPTOSOMAL ASSOCIATED PROTEIN"/>
    <property type="match status" value="1"/>
</dbReference>
<evidence type="ECO:0000256" key="11">
    <source>
        <dbReference type="SAM" id="Coils"/>
    </source>
</evidence>
<evidence type="ECO:0000256" key="5">
    <source>
        <dbReference type="ARBA" id="ARBA00022737"/>
    </source>
</evidence>
<dbReference type="InterPro" id="IPR000928">
    <property type="entry name" value="SNAP-25_dom"/>
</dbReference>
<dbReference type="GO" id="GO:0031629">
    <property type="term" value="P:synaptic vesicle fusion to presynaptic active zone membrane"/>
    <property type="evidence" value="ECO:0007669"/>
    <property type="project" value="TreeGrafter"/>
</dbReference>
<evidence type="ECO:0000256" key="7">
    <source>
        <dbReference type="ARBA" id="ARBA00023054"/>
    </source>
</evidence>
<gene>
    <name evidence="14" type="ORF">Baya_9131</name>
</gene>
<proteinExistence type="inferred from homology"/>
<dbReference type="Gene3D" id="1.20.5.110">
    <property type="match status" value="2"/>
</dbReference>
<keyword evidence="15" id="KW-1185">Reference proteome</keyword>